<keyword evidence="2" id="KW-0812">Transmembrane</keyword>
<accession>A0A512HZ40</accession>
<dbReference type="Proteomes" id="UP000321769">
    <property type="component" value="Unassembled WGS sequence"/>
</dbReference>
<gene>
    <name evidence="3" type="ORF">AFL01nite_29770</name>
</gene>
<feature type="transmembrane region" description="Helical" evidence="2">
    <location>
        <begin position="64"/>
        <end position="83"/>
    </location>
</feature>
<proteinExistence type="predicted"/>
<keyword evidence="4" id="KW-1185">Reference proteome</keyword>
<evidence type="ECO:0008006" key="5">
    <source>
        <dbReference type="Google" id="ProtNLM"/>
    </source>
</evidence>
<feature type="region of interest" description="Disordered" evidence="1">
    <location>
        <begin position="125"/>
        <end position="145"/>
    </location>
</feature>
<feature type="transmembrane region" description="Helical" evidence="2">
    <location>
        <begin position="35"/>
        <end position="52"/>
    </location>
</feature>
<keyword evidence="2" id="KW-1133">Transmembrane helix</keyword>
<dbReference type="OrthoDB" id="5185447at2"/>
<evidence type="ECO:0000313" key="3">
    <source>
        <dbReference type="EMBL" id="GEO90650.1"/>
    </source>
</evidence>
<feature type="transmembrane region" description="Helical" evidence="2">
    <location>
        <begin position="7"/>
        <end position="29"/>
    </location>
</feature>
<dbReference type="EMBL" id="BJZQ01000026">
    <property type="protein sequence ID" value="GEO90650.1"/>
    <property type="molecule type" value="Genomic_DNA"/>
</dbReference>
<evidence type="ECO:0000256" key="1">
    <source>
        <dbReference type="SAM" id="MobiDB-lite"/>
    </source>
</evidence>
<protein>
    <recommendedName>
        <fullName evidence="5">Phage holin family protein</fullName>
    </recommendedName>
</protein>
<reference evidence="3 4" key="1">
    <citation type="submission" date="2019-07" db="EMBL/GenBank/DDBJ databases">
        <title>Whole genome shotgun sequence of Aeromicrobium flavum NBRC 107625.</title>
        <authorList>
            <person name="Hosoyama A."/>
            <person name="Uohara A."/>
            <person name="Ohji S."/>
            <person name="Ichikawa N."/>
        </authorList>
    </citation>
    <scope>NUCLEOTIDE SEQUENCE [LARGE SCALE GENOMIC DNA]</scope>
    <source>
        <strain evidence="3 4">NBRC 107625</strain>
    </source>
</reference>
<feature type="transmembrane region" description="Helical" evidence="2">
    <location>
        <begin position="98"/>
        <end position="116"/>
    </location>
</feature>
<dbReference type="RefSeq" id="WP_146828800.1">
    <property type="nucleotide sequence ID" value="NZ_BAAAYQ010000005.1"/>
</dbReference>
<evidence type="ECO:0000313" key="4">
    <source>
        <dbReference type="Proteomes" id="UP000321769"/>
    </source>
</evidence>
<dbReference type="AlphaFoldDB" id="A0A512HZ40"/>
<name>A0A512HZ40_9ACTN</name>
<organism evidence="3 4">
    <name type="scientific">Aeromicrobium flavum</name>
    <dbReference type="NCBI Taxonomy" id="416568"/>
    <lineage>
        <taxon>Bacteria</taxon>
        <taxon>Bacillati</taxon>
        <taxon>Actinomycetota</taxon>
        <taxon>Actinomycetes</taxon>
        <taxon>Propionibacteriales</taxon>
        <taxon>Nocardioidaceae</taxon>
        <taxon>Aeromicrobium</taxon>
    </lineage>
</organism>
<sequence length="145" mass="15267">MLSPRLWITIVTAALANALSLGVAAWLLAGFTLTPAWWVAAVVLFTVLSVVLRTLALKLTSDRWLRVSTITGGLALTAVALLLTDAIVPDAGFAIDGWGTWVVVTLMVWAAGVAFGEVDHHAPAATPGLSPDRRAEVRQGGRRAS</sequence>
<evidence type="ECO:0000256" key="2">
    <source>
        <dbReference type="SAM" id="Phobius"/>
    </source>
</evidence>
<comment type="caution">
    <text evidence="3">The sequence shown here is derived from an EMBL/GenBank/DDBJ whole genome shotgun (WGS) entry which is preliminary data.</text>
</comment>
<keyword evidence="2" id="KW-0472">Membrane</keyword>